<dbReference type="Proteomes" id="UP000002640">
    <property type="component" value="Unassembled WGS sequence"/>
</dbReference>
<sequence>RPPGTGTILPIAIEYELVRWVNALGDEGVPVTTTMLKIQVLEVSKVAKISNFSASWCWQKHFKRRHQFSLRAKPR</sequence>
<dbReference type="AlphaFoldDB" id="G4YRP7"/>
<dbReference type="Pfam" id="PF03221">
    <property type="entry name" value="HTH_Tnp_Tc5"/>
    <property type="match status" value="1"/>
</dbReference>
<keyword evidence="1" id="KW-0238">DNA-binding</keyword>
<dbReference type="PROSITE" id="PS51253">
    <property type="entry name" value="HTH_CENPB"/>
    <property type="match status" value="1"/>
</dbReference>
<dbReference type="RefSeq" id="XP_009519376.1">
    <property type="nucleotide sequence ID" value="XM_009521081.1"/>
</dbReference>
<dbReference type="KEGG" id="psoj:PHYSODRAFT_480105"/>
<reference evidence="3 4" key="1">
    <citation type="journal article" date="2006" name="Science">
        <title>Phytophthora genome sequences uncover evolutionary origins and mechanisms of pathogenesis.</title>
        <authorList>
            <person name="Tyler B.M."/>
            <person name="Tripathy S."/>
            <person name="Zhang X."/>
            <person name="Dehal P."/>
            <person name="Jiang R.H."/>
            <person name="Aerts A."/>
            <person name="Arredondo F.D."/>
            <person name="Baxter L."/>
            <person name="Bensasson D."/>
            <person name="Beynon J.L."/>
            <person name="Chapman J."/>
            <person name="Damasceno C.M."/>
            <person name="Dorrance A.E."/>
            <person name="Dou D."/>
            <person name="Dickerman A.W."/>
            <person name="Dubchak I.L."/>
            <person name="Garbelotto M."/>
            <person name="Gijzen M."/>
            <person name="Gordon S.G."/>
            <person name="Govers F."/>
            <person name="Grunwald N.J."/>
            <person name="Huang W."/>
            <person name="Ivors K.L."/>
            <person name="Jones R.W."/>
            <person name="Kamoun S."/>
            <person name="Krampis K."/>
            <person name="Lamour K.H."/>
            <person name="Lee M.K."/>
            <person name="McDonald W.H."/>
            <person name="Medina M."/>
            <person name="Meijer H.J."/>
            <person name="Nordberg E.K."/>
            <person name="Maclean D.J."/>
            <person name="Ospina-Giraldo M.D."/>
            <person name="Morris P.F."/>
            <person name="Phuntumart V."/>
            <person name="Putnam N.H."/>
            <person name="Rash S."/>
            <person name="Rose J.K."/>
            <person name="Sakihama Y."/>
            <person name="Salamov A.A."/>
            <person name="Savidor A."/>
            <person name="Scheuring C.F."/>
            <person name="Smith B.M."/>
            <person name="Sobral B.W."/>
            <person name="Terry A."/>
            <person name="Torto-Alalibo T.A."/>
            <person name="Win J."/>
            <person name="Xu Z."/>
            <person name="Zhang H."/>
            <person name="Grigoriev I.V."/>
            <person name="Rokhsar D.S."/>
            <person name="Boore J.L."/>
        </authorList>
    </citation>
    <scope>NUCLEOTIDE SEQUENCE [LARGE SCALE GENOMIC DNA]</scope>
    <source>
        <strain evidence="3 4">P6497</strain>
    </source>
</reference>
<dbReference type="InterPro" id="IPR006600">
    <property type="entry name" value="HTH_CenpB_DNA-bd_dom"/>
</dbReference>
<evidence type="ECO:0000256" key="1">
    <source>
        <dbReference type="ARBA" id="ARBA00023125"/>
    </source>
</evidence>
<feature type="domain" description="HTH CENPB-type" evidence="2">
    <location>
        <begin position="1"/>
        <end position="72"/>
    </location>
</feature>
<name>G4YRP7_PHYSP</name>
<dbReference type="SUPFAM" id="SSF46689">
    <property type="entry name" value="Homeodomain-like"/>
    <property type="match status" value="1"/>
</dbReference>
<feature type="non-terminal residue" evidence="3">
    <location>
        <position position="1"/>
    </location>
</feature>
<dbReference type="EMBL" id="JH159152">
    <property type="protein sequence ID" value="EGZ24088.1"/>
    <property type="molecule type" value="Genomic_DNA"/>
</dbReference>
<evidence type="ECO:0000313" key="3">
    <source>
        <dbReference type="EMBL" id="EGZ24088.1"/>
    </source>
</evidence>
<dbReference type="GeneID" id="20655219"/>
<proteinExistence type="predicted"/>
<dbReference type="InterPro" id="IPR009057">
    <property type="entry name" value="Homeodomain-like_sf"/>
</dbReference>
<evidence type="ECO:0000259" key="2">
    <source>
        <dbReference type="PROSITE" id="PS51253"/>
    </source>
</evidence>
<evidence type="ECO:0000313" key="4">
    <source>
        <dbReference type="Proteomes" id="UP000002640"/>
    </source>
</evidence>
<dbReference type="Gene3D" id="1.10.10.60">
    <property type="entry name" value="Homeodomain-like"/>
    <property type="match status" value="1"/>
</dbReference>
<keyword evidence="4" id="KW-1185">Reference proteome</keyword>
<dbReference type="GO" id="GO:0003677">
    <property type="term" value="F:DNA binding"/>
    <property type="evidence" value="ECO:0007669"/>
    <property type="project" value="UniProtKB-KW"/>
</dbReference>
<organism evidence="3 4">
    <name type="scientific">Phytophthora sojae (strain P6497)</name>
    <name type="common">Soybean stem and root rot agent</name>
    <name type="synonym">Phytophthora megasperma f. sp. glycines</name>
    <dbReference type="NCBI Taxonomy" id="1094619"/>
    <lineage>
        <taxon>Eukaryota</taxon>
        <taxon>Sar</taxon>
        <taxon>Stramenopiles</taxon>
        <taxon>Oomycota</taxon>
        <taxon>Peronosporomycetes</taxon>
        <taxon>Peronosporales</taxon>
        <taxon>Peronosporaceae</taxon>
        <taxon>Phytophthora</taxon>
    </lineage>
</organism>
<accession>G4YRP7</accession>
<gene>
    <name evidence="3" type="ORF">PHYSODRAFT_480105</name>
</gene>
<dbReference type="SMR" id="G4YRP7"/>
<dbReference type="InParanoid" id="G4YRP7"/>
<protein>
    <recommendedName>
        <fullName evidence="2">HTH CENPB-type domain-containing protein</fullName>
    </recommendedName>
</protein>